<proteinExistence type="predicted"/>
<organism evidence="1">
    <name type="scientific">freshwater metagenome</name>
    <dbReference type="NCBI Taxonomy" id="449393"/>
    <lineage>
        <taxon>unclassified sequences</taxon>
        <taxon>metagenomes</taxon>
        <taxon>ecological metagenomes</taxon>
    </lineage>
</organism>
<dbReference type="EMBL" id="CAFBMH010000190">
    <property type="protein sequence ID" value="CAB4937265.1"/>
    <property type="molecule type" value="Genomic_DNA"/>
</dbReference>
<name>A0A6J7J200_9ZZZZ</name>
<dbReference type="AlphaFoldDB" id="A0A6J7J200"/>
<accession>A0A6J7J200</accession>
<gene>
    <name evidence="1" type="ORF">UFOPK3543_03022</name>
</gene>
<protein>
    <submittedName>
        <fullName evidence="1">Unannotated protein</fullName>
    </submittedName>
</protein>
<reference evidence="1" key="1">
    <citation type="submission" date="2020-05" db="EMBL/GenBank/DDBJ databases">
        <authorList>
            <person name="Chiriac C."/>
            <person name="Salcher M."/>
            <person name="Ghai R."/>
            <person name="Kavagutti S V."/>
        </authorList>
    </citation>
    <scope>NUCLEOTIDE SEQUENCE</scope>
</reference>
<sequence length="44" mass="4778">MRSPASGMYGRHTVCACPDFAPMLRTKMPGLPARFAPMRPAVSL</sequence>
<evidence type="ECO:0000313" key="1">
    <source>
        <dbReference type="EMBL" id="CAB4937265.1"/>
    </source>
</evidence>